<name>A0A445L5U7_GLYSO</name>
<dbReference type="EMBL" id="QZWG01000004">
    <property type="protein sequence ID" value="RZC18394.1"/>
    <property type="molecule type" value="Genomic_DNA"/>
</dbReference>
<dbReference type="AlphaFoldDB" id="A0A445L5U7"/>
<gene>
    <name evidence="2" type="ORF">D0Y65_010830</name>
</gene>
<comment type="caution">
    <text evidence="2">The sequence shown here is derived from an EMBL/GenBank/DDBJ whole genome shotgun (WGS) entry which is preliminary data.</text>
</comment>
<keyword evidence="2" id="KW-0675">Receptor</keyword>
<evidence type="ECO:0000313" key="1">
    <source>
        <dbReference type="EMBL" id="RZC18394.1"/>
    </source>
</evidence>
<dbReference type="InterPro" id="IPR015683">
    <property type="entry name" value="Ionotropic_Glu_rcpt"/>
</dbReference>
<organism evidence="2 3">
    <name type="scientific">Glycine soja</name>
    <name type="common">Wild soybean</name>
    <dbReference type="NCBI Taxonomy" id="3848"/>
    <lineage>
        <taxon>Eukaryota</taxon>
        <taxon>Viridiplantae</taxon>
        <taxon>Streptophyta</taxon>
        <taxon>Embryophyta</taxon>
        <taxon>Tracheophyta</taxon>
        <taxon>Spermatophyta</taxon>
        <taxon>Magnoliopsida</taxon>
        <taxon>eudicotyledons</taxon>
        <taxon>Gunneridae</taxon>
        <taxon>Pentapetalae</taxon>
        <taxon>rosids</taxon>
        <taxon>fabids</taxon>
        <taxon>Fabales</taxon>
        <taxon>Fabaceae</taxon>
        <taxon>Papilionoideae</taxon>
        <taxon>50 kb inversion clade</taxon>
        <taxon>NPAAA clade</taxon>
        <taxon>indigoferoid/millettioid clade</taxon>
        <taxon>Phaseoleae</taxon>
        <taxon>Glycine</taxon>
        <taxon>Glycine subgen. Soja</taxon>
    </lineage>
</organism>
<evidence type="ECO:0000313" key="2">
    <source>
        <dbReference type="EMBL" id="RZC18395.1"/>
    </source>
</evidence>
<sequence length="277" mass="30751">MTTVRAREIALNHREQGLQAEPASSESGRARVAGKRVGARVARESGVAVCAFTTQHPVIPFTAPTVVLSSIATRSSPSARRESTNPNLGCHRRLSLQVHTQETRLSLWVPVITVTETHVFRRRQHGGDRVEVIATEIRTYLRPKLWMKTDPRPTMEGPREVPSDLQAQGAINFAHVEAESTENGIDIVKLMGRYSVQYKFILFGDGHKNPSYCDLVKMITSDVFDAAIGDIAIVSVRTKIVDFTRPYIESGLVVVATWCGFLNIEQTMSFEGHRGNI</sequence>
<dbReference type="Gene3D" id="3.40.190.10">
    <property type="entry name" value="Periplasmic binding protein-like II"/>
    <property type="match status" value="1"/>
</dbReference>
<proteinExistence type="predicted"/>
<protein>
    <submittedName>
        <fullName evidence="1">Glutamate receptor 3.2 isoform A</fullName>
    </submittedName>
    <submittedName>
        <fullName evidence="2">Glutamate receptor 3.2 isoform B</fullName>
    </submittedName>
</protein>
<keyword evidence="3" id="KW-1185">Reference proteome</keyword>
<reference evidence="2 3" key="1">
    <citation type="submission" date="2018-09" db="EMBL/GenBank/DDBJ databases">
        <title>A high-quality reference genome of wild soybean provides a powerful tool to mine soybean genomes.</title>
        <authorList>
            <person name="Xie M."/>
            <person name="Chung C.Y.L."/>
            <person name="Li M.-W."/>
            <person name="Wong F.-L."/>
            <person name="Chan T.-F."/>
            <person name="Lam H.-M."/>
        </authorList>
    </citation>
    <scope>NUCLEOTIDE SEQUENCE [LARGE SCALE GENOMIC DNA]</scope>
    <source>
        <strain evidence="3">cv. W05</strain>
        <tissue evidence="2">Hypocotyl of etiolated seedlings</tissue>
    </source>
</reference>
<evidence type="ECO:0000313" key="3">
    <source>
        <dbReference type="Proteomes" id="UP000289340"/>
    </source>
</evidence>
<dbReference type="SUPFAM" id="SSF53850">
    <property type="entry name" value="Periplasmic binding protein-like II"/>
    <property type="match status" value="1"/>
</dbReference>
<dbReference type="PANTHER" id="PTHR18966">
    <property type="entry name" value="IONOTROPIC GLUTAMATE RECEPTOR"/>
    <property type="match status" value="1"/>
</dbReference>
<accession>A0A445L5U7</accession>
<dbReference type="EMBL" id="QZWG01000004">
    <property type="protein sequence ID" value="RZC18395.1"/>
    <property type="molecule type" value="Genomic_DNA"/>
</dbReference>
<dbReference type="Proteomes" id="UP000289340">
    <property type="component" value="Chromosome 4"/>
</dbReference>